<keyword evidence="1" id="KW-0802">TPR repeat</keyword>
<dbReference type="PROSITE" id="PS50005">
    <property type="entry name" value="TPR"/>
    <property type="match status" value="1"/>
</dbReference>
<dbReference type="InterPro" id="IPR019734">
    <property type="entry name" value="TPR_rpt"/>
</dbReference>
<dbReference type="PANTHER" id="PTHR44216:SF3">
    <property type="entry name" value="PROTEIN O-MANNOSYL-TRANSFERASE TMTC2"/>
    <property type="match status" value="1"/>
</dbReference>
<organism evidence="3 4">
    <name type="scientific">Neisseria arctica</name>
    <dbReference type="NCBI Taxonomy" id="1470200"/>
    <lineage>
        <taxon>Bacteria</taxon>
        <taxon>Pseudomonadati</taxon>
        <taxon>Pseudomonadota</taxon>
        <taxon>Betaproteobacteria</taxon>
        <taxon>Neisseriales</taxon>
        <taxon>Neisseriaceae</taxon>
        <taxon>Neisseria</taxon>
    </lineage>
</organism>
<dbReference type="Pfam" id="PF13432">
    <property type="entry name" value="TPR_16"/>
    <property type="match status" value="2"/>
</dbReference>
<evidence type="ECO:0000313" key="3">
    <source>
        <dbReference type="EMBL" id="KLT72157.1"/>
    </source>
</evidence>
<dbReference type="AlphaFoldDB" id="A0A0J0YPU4"/>
<feature type="coiled-coil region" evidence="2">
    <location>
        <begin position="378"/>
        <end position="416"/>
    </location>
</feature>
<dbReference type="InterPro" id="IPR052384">
    <property type="entry name" value="TMTC_O-mannosyltransferase"/>
</dbReference>
<dbReference type="GO" id="GO:0035269">
    <property type="term" value="P:protein O-linked glycosylation via mannose"/>
    <property type="evidence" value="ECO:0007669"/>
    <property type="project" value="TreeGrafter"/>
</dbReference>
<proteinExistence type="predicted"/>
<keyword evidence="4" id="KW-1185">Reference proteome</keyword>
<feature type="repeat" description="TPR" evidence="1">
    <location>
        <begin position="39"/>
        <end position="72"/>
    </location>
</feature>
<evidence type="ECO:0000256" key="1">
    <source>
        <dbReference type="PROSITE-ProRule" id="PRU00339"/>
    </source>
</evidence>
<evidence type="ECO:0000256" key="2">
    <source>
        <dbReference type="SAM" id="Coils"/>
    </source>
</evidence>
<keyword evidence="2" id="KW-0175">Coiled coil</keyword>
<dbReference type="SUPFAM" id="SSF48452">
    <property type="entry name" value="TPR-like"/>
    <property type="match status" value="1"/>
</dbReference>
<evidence type="ECO:0000313" key="4">
    <source>
        <dbReference type="Proteomes" id="UP000036027"/>
    </source>
</evidence>
<dbReference type="EMBL" id="JTDO01000019">
    <property type="protein sequence ID" value="KLT72157.1"/>
    <property type="molecule type" value="Genomic_DNA"/>
</dbReference>
<dbReference type="GO" id="GO:0000030">
    <property type="term" value="F:mannosyltransferase activity"/>
    <property type="evidence" value="ECO:0007669"/>
    <property type="project" value="TreeGrafter"/>
</dbReference>
<protein>
    <submittedName>
        <fullName evidence="3">Uncharacterized protein</fullName>
    </submittedName>
</protein>
<dbReference type="STRING" id="1470200.PL75_09645"/>
<dbReference type="PANTHER" id="PTHR44216">
    <property type="entry name" value="PROTEIN O-MANNOSYL-TRANSFERASE TMTC2"/>
    <property type="match status" value="1"/>
</dbReference>
<sequence>MYAKAQVSLGLALIQKGDTEGEITAYQKVRQEDSKEAYAKAQFNLGIALTQKGDTDGAITAYQKVRQEDSKEEYSKAQVNLGLALEQKGDTEGAITAYQKVRQEDFPELYAIAQFNLGLALTQKGDADRAIQALEKSKNLFYYEAKAMIQVLDSKLTDPAKSHFKNILDFIRKLLGLLQIKGEATSEESKVAHYTRPGIAWNVLNNLDNAKPSHFRLNTIKNVNDPMEGLVFYQYLRNQDCINTEIYQQLDNFQESVFISCFTFNHDSLNQFRLYGKEQGLEASGVSLVLKQTFFDKDSNVNRVKFIASQATNTSILNTIPLQENNEDKPAKKNTSSYLPKQALYRCIYLEPESGYLALAHRDKVTFYREHYSNSDTSEKSTKAWQDYQEKIQEMEKQVGDLLKEIKEEVKALQDEADIKDKPSNLQKATEILAFILQPMQYLIKHSAFEEEQECRMIYITSLSDDKIRINWENSQMYVEYEPDVKTHLDKMYLSPGARNHEDFFRKILEDKAKVCISHNPFRGKA</sequence>
<gene>
    <name evidence="3" type="ORF">PL75_09645</name>
</gene>
<accession>A0A0J0YPU4</accession>
<dbReference type="PATRIC" id="fig|1470200.3.peg.942"/>
<dbReference type="Proteomes" id="UP000036027">
    <property type="component" value="Unassembled WGS sequence"/>
</dbReference>
<dbReference type="InterPro" id="IPR011990">
    <property type="entry name" value="TPR-like_helical_dom_sf"/>
</dbReference>
<comment type="caution">
    <text evidence="3">The sequence shown here is derived from an EMBL/GenBank/DDBJ whole genome shotgun (WGS) entry which is preliminary data.</text>
</comment>
<reference evidence="3 4" key="1">
    <citation type="submission" date="2014-11" db="EMBL/GenBank/DDBJ databases">
        <title>Genome of a novel goose pathogen.</title>
        <authorList>
            <person name="Hansen C.M."/>
            <person name="Hueffer K."/>
            <person name="Choi S.C."/>
        </authorList>
    </citation>
    <scope>NUCLEOTIDE SEQUENCE [LARGE SCALE GENOMIC DNA]</scope>
    <source>
        <strain evidence="3 4">KH1503</strain>
    </source>
</reference>
<dbReference type="SMART" id="SM00028">
    <property type="entry name" value="TPR"/>
    <property type="match status" value="4"/>
</dbReference>
<name>A0A0J0YPU4_9NEIS</name>
<dbReference type="Gene3D" id="1.25.40.10">
    <property type="entry name" value="Tetratricopeptide repeat domain"/>
    <property type="match status" value="1"/>
</dbReference>